<organism evidence="1 2">
    <name type="scientific">Christiangramia crocea</name>
    <dbReference type="NCBI Taxonomy" id="2904124"/>
    <lineage>
        <taxon>Bacteria</taxon>
        <taxon>Pseudomonadati</taxon>
        <taxon>Bacteroidota</taxon>
        <taxon>Flavobacteriia</taxon>
        <taxon>Flavobacteriales</taxon>
        <taxon>Flavobacteriaceae</taxon>
        <taxon>Christiangramia</taxon>
    </lineage>
</organism>
<reference evidence="1" key="1">
    <citation type="submission" date="2021-12" db="EMBL/GenBank/DDBJ databases">
        <title>Description of Gramella crocea sp. nov., a new bacterium isolated from activated sludge.</title>
        <authorList>
            <person name="Zhang X."/>
        </authorList>
    </citation>
    <scope>NUCLEOTIDE SEQUENCE</scope>
    <source>
        <strain evidence="1">YB25</strain>
    </source>
</reference>
<keyword evidence="2" id="KW-1185">Reference proteome</keyword>
<dbReference type="PANTHER" id="PTHR42754">
    <property type="entry name" value="ENDOGLUCANASE"/>
    <property type="match status" value="1"/>
</dbReference>
<name>A0A9X1UZW2_9FLAO</name>
<evidence type="ECO:0008006" key="3">
    <source>
        <dbReference type="Google" id="ProtNLM"/>
    </source>
</evidence>
<evidence type="ECO:0000313" key="1">
    <source>
        <dbReference type="EMBL" id="MCG9973385.1"/>
    </source>
</evidence>
<dbReference type="PANTHER" id="PTHR42754:SF1">
    <property type="entry name" value="LIPOPROTEIN"/>
    <property type="match status" value="1"/>
</dbReference>
<accession>A0A9X1UZW2</accession>
<dbReference type="EMBL" id="JAJSON010000032">
    <property type="protein sequence ID" value="MCG9973385.1"/>
    <property type="molecule type" value="Genomic_DNA"/>
</dbReference>
<evidence type="ECO:0000313" key="2">
    <source>
        <dbReference type="Proteomes" id="UP001139344"/>
    </source>
</evidence>
<gene>
    <name evidence="1" type="ORF">LU635_17170</name>
</gene>
<dbReference type="SUPFAM" id="SSF50998">
    <property type="entry name" value="Quinoprotein alcohol dehydrogenase-like"/>
    <property type="match status" value="1"/>
</dbReference>
<proteinExistence type="predicted"/>
<dbReference type="Proteomes" id="UP001139344">
    <property type="component" value="Unassembled WGS sequence"/>
</dbReference>
<dbReference type="InterPro" id="IPR015943">
    <property type="entry name" value="WD40/YVTN_repeat-like_dom_sf"/>
</dbReference>
<dbReference type="RefSeq" id="WP_240100839.1">
    <property type="nucleotide sequence ID" value="NZ_JAJSON010000032.1"/>
</dbReference>
<dbReference type="InterPro" id="IPR011047">
    <property type="entry name" value="Quinoprotein_ADH-like_sf"/>
</dbReference>
<dbReference type="AlphaFoldDB" id="A0A9X1UZW2"/>
<sequence>MKFKHKTLPKNVTYKFSKTSYSHSNHNLPLNNFWTIIIFTLIFQLIPGCSTSEEGKVSPQIIEWDKTIGTTSYEGANFAVPVTDGGFLIAGNSSGRDKDKSEPSIDNDFWILKLDKKGEIEWQNTIQANGREILKQVIKTNDGGYLVAGQSNASIGYDKQSKGYGLYDYWIIKLNPNGEIEWENSYGSANHEDFGGIVQTADGNYYAVGSSPRGISGQKSEMGEGLDDNWIIKISSSGSLVWERTIGGWAHDKGVGIIASPNGGVIVCSKSGSNSNKFKSEDSIGDYDFWILNLNSEGDILWEKTIGGGGIEHSMHISAGHDAFYLACSSLSRVSGHKSEGIIGFLDFWIIKLDYSGDLIWDKTIGSESADALHDLIVTNTGEPVIIGDTHGDSGHKDEISESIDYWIVKIDNLGNIKNQETIGGNDKEFFPKITTAYDGGFLVSGVSSSPKSGDKSDNPYIDGYDFWIVKISSLFD</sequence>
<protein>
    <recommendedName>
        <fullName evidence="3">T9SS C-terminal target domain-containing protein</fullName>
    </recommendedName>
</protein>
<comment type="caution">
    <text evidence="1">The sequence shown here is derived from an EMBL/GenBank/DDBJ whole genome shotgun (WGS) entry which is preliminary data.</text>
</comment>
<dbReference type="Gene3D" id="2.130.10.10">
    <property type="entry name" value="YVTN repeat-like/Quinoprotein amine dehydrogenase"/>
    <property type="match status" value="1"/>
</dbReference>